<evidence type="ECO:0000313" key="1">
    <source>
        <dbReference type="EMBL" id="TCQ04678.1"/>
    </source>
</evidence>
<evidence type="ECO:0008006" key="3">
    <source>
        <dbReference type="Google" id="ProtNLM"/>
    </source>
</evidence>
<dbReference type="OrthoDB" id="1955142at2"/>
<comment type="caution">
    <text evidence="1">The sequence shown here is derived from an EMBL/GenBank/DDBJ whole genome shotgun (WGS) entry which is preliminary data.</text>
</comment>
<dbReference type="AlphaFoldDB" id="A0A4R2TM08"/>
<gene>
    <name evidence="1" type="ORF">EDD79_100682</name>
</gene>
<evidence type="ECO:0000313" key="2">
    <source>
        <dbReference type="Proteomes" id="UP000295504"/>
    </source>
</evidence>
<accession>A0A4R2TM08</accession>
<keyword evidence="2" id="KW-1185">Reference proteome</keyword>
<name>A0A4R2TM08_9FIRM</name>
<organism evidence="1 2">
    <name type="scientific">Serpentinicella alkaliphila</name>
    <dbReference type="NCBI Taxonomy" id="1734049"/>
    <lineage>
        <taxon>Bacteria</taxon>
        <taxon>Bacillati</taxon>
        <taxon>Bacillota</taxon>
        <taxon>Clostridia</taxon>
        <taxon>Peptostreptococcales</taxon>
        <taxon>Natronincolaceae</taxon>
        <taxon>Serpentinicella</taxon>
    </lineage>
</organism>
<reference evidence="1 2" key="1">
    <citation type="submission" date="2019-03" db="EMBL/GenBank/DDBJ databases">
        <title>Genomic Encyclopedia of Type Strains, Phase IV (KMG-IV): sequencing the most valuable type-strain genomes for metagenomic binning, comparative biology and taxonomic classification.</title>
        <authorList>
            <person name="Goeker M."/>
        </authorList>
    </citation>
    <scope>NUCLEOTIDE SEQUENCE [LARGE SCALE GENOMIC DNA]</scope>
    <source>
        <strain evidence="1 2">DSM 100013</strain>
    </source>
</reference>
<dbReference type="Proteomes" id="UP000295504">
    <property type="component" value="Unassembled WGS sequence"/>
</dbReference>
<protein>
    <recommendedName>
        <fullName evidence="3">Phospholipase D-like protein</fullName>
    </recommendedName>
</protein>
<dbReference type="EMBL" id="SLYC01000006">
    <property type="protein sequence ID" value="TCQ04678.1"/>
    <property type="molecule type" value="Genomic_DNA"/>
</dbReference>
<dbReference type="Gene3D" id="3.30.870.10">
    <property type="entry name" value="Endonuclease Chain A"/>
    <property type="match status" value="1"/>
</dbReference>
<dbReference type="RefSeq" id="WP_132847811.1">
    <property type="nucleotide sequence ID" value="NZ_CP058648.1"/>
</dbReference>
<proteinExistence type="predicted"/>
<sequence length="146" mass="17217">MEVLIRSNGLFDKITEYIKHNESVAEILIYGFLDKALLKKLNEFFTDENRNVSYKFIIPKIQYYKSSLIYMNQSKMDKSCEVRINPKCNTQFIIIDNLFLIVSGIKNKEECFSDNLVIISYDDKEALDVLKQTYTQDWESSYSIHL</sequence>